<sequence length="125" mass="14542">MDETALINQLKFIVYTMGVFFVCFIQSMDFEKCAITYTHHYNIRQSIFTALEILCLLPIHISLPFTTLATTDLFTVSIVLLFQECHIEILQLVTFSDWLLSLGNMQLRFNHAFSWLDTSFLFSAE</sequence>
<protein>
    <submittedName>
        <fullName evidence="2">Uncharacterized protein</fullName>
    </submittedName>
</protein>
<evidence type="ECO:0000313" key="2">
    <source>
        <dbReference type="EMBL" id="KAF6308029.1"/>
    </source>
</evidence>
<keyword evidence="3" id="KW-1185">Reference proteome</keyword>
<feature type="transmembrane region" description="Helical" evidence="1">
    <location>
        <begin position="12"/>
        <end position="30"/>
    </location>
</feature>
<dbReference type="EMBL" id="JABWUV010000014">
    <property type="protein sequence ID" value="KAF6308029.1"/>
    <property type="molecule type" value="Genomic_DNA"/>
</dbReference>
<dbReference type="AlphaFoldDB" id="A0A7J7U584"/>
<organism evidence="2 3">
    <name type="scientific">Myotis myotis</name>
    <name type="common">Greater mouse-eared bat</name>
    <name type="synonym">Vespertilio myotis</name>
    <dbReference type="NCBI Taxonomy" id="51298"/>
    <lineage>
        <taxon>Eukaryota</taxon>
        <taxon>Metazoa</taxon>
        <taxon>Chordata</taxon>
        <taxon>Craniata</taxon>
        <taxon>Vertebrata</taxon>
        <taxon>Euteleostomi</taxon>
        <taxon>Mammalia</taxon>
        <taxon>Eutheria</taxon>
        <taxon>Laurasiatheria</taxon>
        <taxon>Chiroptera</taxon>
        <taxon>Yangochiroptera</taxon>
        <taxon>Vespertilionidae</taxon>
        <taxon>Myotis</taxon>
    </lineage>
</organism>
<keyword evidence="1" id="KW-0812">Transmembrane</keyword>
<keyword evidence="1" id="KW-1133">Transmembrane helix</keyword>
<evidence type="ECO:0000256" key="1">
    <source>
        <dbReference type="SAM" id="Phobius"/>
    </source>
</evidence>
<evidence type="ECO:0000313" key="3">
    <source>
        <dbReference type="Proteomes" id="UP000527355"/>
    </source>
</evidence>
<keyword evidence="1" id="KW-0472">Membrane</keyword>
<accession>A0A7J7U584</accession>
<gene>
    <name evidence="2" type="ORF">mMyoMyo1_008822</name>
</gene>
<name>A0A7J7U584_MYOMY</name>
<dbReference type="Proteomes" id="UP000527355">
    <property type="component" value="Unassembled WGS sequence"/>
</dbReference>
<reference evidence="2 3" key="1">
    <citation type="journal article" date="2020" name="Nature">
        <title>Six reference-quality genomes reveal evolution of bat adaptations.</title>
        <authorList>
            <person name="Jebb D."/>
            <person name="Huang Z."/>
            <person name="Pippel M."/>
            <person name="Hughes G.M."/>
            <person name="Lavrichenko K."/>
            <person name="Devanna P."/>
            <person name="Winkler S."/>
            <person name="Jermiin L.S."/>
            <person name="Skirmuntt E.C."/>
            <person name="Katzourakis A."/>
            <person name="Burkitt-Gray L."/>
            <person name="Ray D.A."/>
            <person name="Sullivan K.A.M."/>
            <person name="Roscito J.G."/>
            <person name="Kirilenko B.M."/>
            <person name="Davalos L.M."/>
            <person name="Corthals A.P."/>
            <person name="Power M.L."/>
            <person name="Jones G."/>
            <person name="Ransome R.D."/>
            <person name="Dechmann D.K.N."/>
            <person name="Locatelli A.G."/>
            <person name="Puechmaille S.J."/>
            <person name="Fedrigo O."/>
            <person name="Jarvis E.D."/>
            <person name="Hiller M."/>
            <person name="Vernes S.C."/>
            <person name="Myers E.W."/>
            <person name="Teeling E.C."/>
        </authorList>
    </citation>
    <scope>NUCLEOTIDE SEQUENCE [LARGE SCALE GENOMIC DNA]</scope>
    <source>
        <strain evidence="2">MMyoMyo1</strain>
        <tissue evidence="2">Flight muscle</tissue>
    </source>
</reference>
<comment type="caution">
    <text evidence="2">The sequence shown here is derived from an EMBL/GenBank/DDBJ whole genome shotgun (WGS) entry which is preliminary data.</text>
</comment>
<proteinExistence type="predicted"/>
<feature type="transmembrane region" description="Helical" evidence="1">
    <location>
        <begin position="42"/>
        <end position="61"/>
    </location>
</feature>